<dbReference type="InterPro" id="IPR011990">
    <property type="entry name" value="TPR-like_helical_dom_sf"/>
</dbReference>
<proteinExistence type="predicted"/>
<keyword evidence="2" id="KW-1185">Reference proteome</keyword>
<reference evidence="1 2" key="1">
    <citation type="submission" date="2020-08" db="EMBL/GenBank/DDBJ databases">
        <title>Genomic Encyclopedia of Type Strains, Phase III (KMG-III): the genomes of soil and plant-associated and newly described type strains.</title>
        <authorList>
            <person name="Whitman W."/>
        </authorList>
    </citation>
    <scope>NUCLEOTIDE SEQUENCE [LARGE SCALE GENOMIC DNA]</scope>
    <source>
        <strain evidence="1 2">CECT 8572</strain>
    </source>
</reference>
<evidence type="ECO:0000313" key="2">
    <source>
        <dbReference type="Proteomes" id="UP000576152"/>
    </source>
</evidence>
<accession>A0ABR6HMI0</accession>
<comment type="caution">
    <text evidence="1">The sequence shown here is derived from an EMBL/GenBank/DDBJ whole genome shotgun (WGS) entry which is preliminary data.</text>
</comment>
<evidence type="ECO:0000313" key="1">
    <source>
        <dbReference type="EMBL" id="MBB3711772.1"/>
    </source>
</evidence>
<sequence length="460" mass="52308">MIIGSEYIRSGYGEVLLEYPCDTAISAKSHYVRTLHPDVRDYYGRKRSYLLREVEDPERILRVQELCMMADCLYYGLFGYKDICKAAALYRYCDNAGLPRASHNIGLLCLAEGNYQGALTSFEKASETRADSCLNLALLHDDMKISYERKMLREKGASALYEQPGYAEHYKITVPNYLEKVKLYADQGDANCGRYIEGKNYSAASQNDDQCDFQRGFEDIKSRAYGGDPISMLQYAWEGYAGAEKIWMKERDFIQKSGPKDQGHLLYWLRLSALANNSDACVQYSSLKARHYAKGSIEFASGDLPLFRKAAGYGARAPQQLLGVAMMSGDLGLYLQDEGCFWWILSQKEGAGVFRPHEKNFRVPSCMFMGDDNEKGKYSEACESLISSMSRSRGQDIELRALEWRPDPMDDYIDQTWWSNYDAPVHFEVPLGKISPYNVDLSVLSAPSFYEGAIEYRAWL</sequence>
<protein>
    <submittedName>
        <fullName evidence="1">Tetratricopeptide (TPR) repeat protein</fullName>
    </submittedName>
</protein>
<organism evidence="1 2">
    <name type="scientific">Limimaricola variabilis</name>
    <dbReference type="NCBI Taxonomy" id="1492771"/>
    <lineage>
        <taxon>Bacteria</taxon>
        <taxon>Pseudomonadati</taxon>
        <taxon>Pseudomonadota</taxon>
        <taxon>Alphaproteobacteria</taxon>
        <taxon>Rhodobacterales</taxon>
        <taxon>Paracoccaceae</taxon>
        <taxon>Limimaricola</taxon>
    </lineage>
</organism>
<dbReference type="RefSeq" id="WP_183471105.1">
    <property type="nucleotide sequence ID" value="NZ_JACIBX010000003.1"/>
</dbReference>
<dbReference type="Gene3D" id="1.25.40.10">
    <property type="entry name" value="Tetratricopeptide repeat domain"/>
    <property type="match status" value="1"/>
</dbReference>
<dbReference type="SUPFAM" id="SSF81901">
    <property type="entry name" value="HCP-like"/>
    <property type="match status" value="1"/>
</dbReference>
<gene>
    <name evidence="1" type="ORF">FHS00_001343</name>
</gene>
<dbReference type="EMBL" id="JACIBX010000003">
    <property type="protein sequence ID" value="MBB3711772.1"/>
    <property type="molecule type" value="Genomic_DNA"/>
</dbReference>
<name>A0ABR6HMI0_9RHOB</name>
<dbReference type="Proteomes" id="UP000576152">
    <property type="component" value="Unassembled WGS sequence"/>
</dbReference>